<dbReference type="InterPro" id="IPR012291">
    <property type="entry name" value="CBM2_carb-bd_dom_sf"/>
</dbReference>
<evidence type="ECO:0000259" key="4">
    <source>
        <dbReference type="PROSITE" id="PS51173"/>
    </source>
</evidence>
<dbReference type="InterPro" id="IPR017853">
    <property type="entry name" value="GH"/>
</dbReference>
<dbReference type="CDD" id="cd06543">
    <property type="entry name" value="GH18_PF-ChiA-like"/>
    <property type="match status" value="1"/>
</dbReference>
<dbReference type="Gene3D" id="3.20.20.80">
    <property type="entry name" value="Glycosidases"/>
    <property type="match status" value="1"/>
</dbReference>
<evidence type="ECO:0000313" key="7">
    <source>
        <dbReference type="Proteomes" id="UP001592531"/>
    </source>
</evidence>
<dbReference type="InterPro" id="IPR001919">
    <property type="entry name" value="CBD2"/>
</dbReference>
<dbReference type="EMBL" id="JBHFAB010000017">
    <property type="protein sequence ID" value="MFC1419329.1"/>
    <property type="molecule type" value="Genomic_DNA"/>
</dbReference>
<accession>A0ABV6W011</accession>
<keyword evidence="2" id="KW-0119">Carbohydrate metabolism</keyword>
<dbReference type="Pfam" id="PF00553">
    <property type="entry name" value="CBM_2"/>
    <property type="match status" value="1"/>
</dbReference>
<dbReference type="Gene3D" id="2.60.40.290">
    <property type="match status" value="1"/>
</dbReference>
<keyword evidence="7" id="KW-1185">Reference proteome</keyword>
<dbReference type="InterPro" id="IPR006311">
    <property type="entry name" value="TAT_signal"/>
</dbReference>
<dbReference type="InterPro" id="IPR001223">
    <property type="entry name" value="Glyco_hydro18_cat"/>
</dbReference>
<dbReference type="InterPro" id="IPR008965">
    <property type="entry name" value="CBM2/CBM3_carb-bd_dom_sf"/>
</dbReference>
<dbReference type="PANTHER" id="PTHR42976">
    <property type="entry name" value="BIFUNCTIONAL CHITINASE/LYSOZYME-RELATED"/>
    <property type="match status" value="1"/>
</dbReference>
<feature type="compositionally biased region" description="Low complexity" evidence="3">
    <location>
        <begin position="159"/>
        <end position="199"/>
    </location>
</feature>
<feature type="domain" description="GH18" evidence="5">
    <location>
        <begin position="200"/>
        <end position="503"/>
    </location>
</feature>
<organism evidence="6 7">
    <name type="scientific">Streptacidiphilus cavernicola</name>
    <dbReference type="NCBI Taxonomy" id="3342716"/>
    <lineage>
        <taxon>Bacteria</taxon>
        <taxon>Bacillati</taxon>
        <taxon>Actinomycetota</taxon>
        <taxon>Actinomycetes</taxon>
        <taxon>Kitasatosporales</taxon>
        <taxon>Streptomycetaceae</taxon>
        <taxon>Streptacidiphilus</taxon>
    </lineage>
</organism>
<feature type="region of interest" description="Disordered" evidence="3">
    <location>
        <begin position="151"/>
        <end position="199"/>
    </location>
</feature>
<gene>
    <name evidence="6" type="ORF">ACEZDE_22225</name>
</gene>
<dbReference type="PROSITE" id="PS51910">
    <property type="entry name" value="GH18_2"/>
    <property type="match status" value="1"/>
</dbReference>
<dbReference type="SUPFAM" id="SSF49384">
    <property type="entry name" value="Carbohydrate-binding domain"/>
    <property type="match status" value="1"/>
</dbReference>
<evidence type="ECO:0000256" key="2">
    <source>
        <dbReference type="ARBA" id="ARBA00023326"/>
    </source>
</evidence>
<comment type="caution">
    <text evidence="6">The sequence shown here is derived from an EMBL/GenBank/DDBJ whole genome shotgun (WGS) entry which is preliminary data.</text>
</comment>
<feature type="region of interest" description="Disordered" evidence="3">
    <location>
        <begin position="1"/>
        <end position="20"/>
    </location>
</feature>
<name>A0ABV6W011_9ACTN</name>
<dbReference type="PROSITE" id="PS51173">
    <property type="entry name" value="CBM2"/>
    <property type="match status" value="1"/>
</dbReference>
<dbReference type="RefSeq" id="WP_380538519.1">
    <property type="nucleotide sequence ID" value="NZ_JBHFAB010000017.1"/>
</dbReference>
<evidence type="ECO:0000256" key="1">
    <source>
        <dbReference type="ARBA" id="ARBA00022729"/>
    </source>
</evidence>
<dbReference type="SUPFAM" id="SSF51445">
    <property type="entry name" value="(Trans)glycosidases"/>
    <property type="match status" value="1"/>
</dbReference>
<proteinExistence type="predicted"/>
<keyword evidence="2" id="KW-0624">Polysaccharide degradation</keyword>
<protein>
    <submittedName>
        <fullName evidence="6">Cellulose binding domain-containing protein</fullName>
    </submittedName>
</protein>
<feature type="domain" description="CBM2" evidence="4">
    <location>
        <begin position="43"/>
        <end position="150"/>
    </location>
</feature>
<evidence type="ECO:0000313" key="6">
    <source>
        <dbReference type="EMBL" id="MFC1419329.1"/>
    </source>
</evidence>
<dbReference type="PROSITE" id="PS51318">
    <property type="entry name" value="TAT"/>
    <property type="match status" value="1"/>
</dbReference>
<dbReference type="PANTHER" id="PTHR42976:SF1">
    <property type="entry name" value="GH18 DOMAIN-CONTAINING PROTEIN-RELATED"/>
    <property type="match status" value="1"/>
</dbReference>
<dbReference type="SMART" id="SM00637">
    <property type="entry name" value="CBD_II"/>
    <property type="match status" value="1"/>
</dbReference>
<evidence type="ECO:0000256" key="3">
    <source>
        <dbReference type="SAM" id="MobiDB-lite"/>
    </source>
</evidence>
<evidence type="ECO:0000259" key="5">
    <source>
        <dbReference type="PROSITE" id="PS51910"/>
    </source>
</evidence>
<reference evidence="6 7" key="1">
    <citation type="submission" date="2024-09" db="EMBL/GenBank/DDBJ databases">
        <authorList>
            <person name="Lee S.D."/>
        </authorList>
    </citation>
    <scope>NUCLEOTIDE SEQUENCE [LARGE SCALE GENOMIC DNA]</scope>
    <source>
        <strain evidence="6 7">N8-3</strain>
    </source>
</reference>
<dbReference type="Proteomes" id="UP001592531">
    <property type="component" value="Unassembled WGS sequence"/>
</dbReference>
<keyword evidence="1" id="KW-0732">Signal</keyword>
<sequence>MTSHSRARANGGTRRRRSRRGTVIGASAVAAALVGGTVVALAASASAATVGAVYSTTSDWGNGYSGQYDVSNAGGSTVSGWKLAFDLPAGATISSLWNATYTASGGHITVTPANWDSTLTAGQHAVVGFVVSGSGAPTGCTVNGADCSTGAAPTPSGQPTGSASAAPTTSAAPTASPTKSTTPTPTAGSSAPSSGSTATGGFSPYVDTSLYPAFDTLAAAKAGGAKNYNLAFITAGAACTPEWGGVSPLDSTGVPGQIAALRAAGGDVRVSFGGANGTELAESCTSVSSLAAAYQKVIDAYGLTKVDFDIEGGATTDTAGITRRDQAIAQLQSAAKAKGKTLEVSFTLPVLPSGLVQSGTDLLQNAKSNGVSVAAVNIMAMDYGDGAAPSPSGRMGTYAIDAATATQAQVKSIFGYSDADAWKHVAVTPMIGVNDTASEVFTVADAKQLATFAGTKHLAWLSMWSATRDKQCAGGAQAWADASCSSIAQSTYDFAKAFGTYNG</sequence>
<dbReference type="InterPro" id="IPR052750">
    <property type="entry name" value="GH18_Chitinase"/>
</dbReference>